<organism evidence="1 2">
    <name type="scientific">Racocetra persica</name>
    <dbReference type="NCBI Taxonomy" id="160502"/>
    <lineage>
        <taxon>Eukaryota</taxon>
        <taxon>Fungi</taxon>
        <taxon>Fungi incertae sedis</taxon>
        <taxon>Mucoromycota</taxon>
        <taxon>Glomeromycotina</taxon>
        <taxon>Glomeromycetes</taxon>
        <taxon>Diversisporales</taxon>
        <taxon>Gigasporaceae</taxon>
        <taxon>Racocetra</taxon>
    </lineage>
</organism>
<comment type="caution">
    <text evidence="1">The sequence shown here is derived from an EMBL/GenBank/DDBJ whole genome shotgun (WGS) entry which is preliminary data.</text>
</comment>
<evidence type="ECO:0000313" key="1">
    <source>
        <dbReference type="EMBL" id="CAG8815474.1"/>
    </source>
</evidence>
<dbReference type="EMBL" id="CAJVQC010077343">
    <property type="protein sequence ID" value="CAG8815474.1"/>
    <property type="molecule type" value="Genomic_DNA"/>
</dbReference>
<keyword evidence="2" id="KW-1185">Reference proteome</keyword>
<accession>A0ACA9RWV2</accession>
<gene>
    <name evidence="1" type="ORF">RPERSI_LOCUS24231</name>
</gene>
<protein>
    <submittedName>
        <fullName evidence="1">28597_t:CDS:1</fullName>
    </submittedName>
</protein>
<evidence type="ECO:0000313" key="2">
    <source>
        <dbReference type="Proteomes" id="UP000789920"/>
    </source>
</evidence>
<feature type="non-terminal residue" evidence="1">
    <location>
        <position position="1"/>
    </location>
</feature>
<proteinExistence type="predicted"/>
<dbReference type="Proteomes" id="UP000789920">
    <property type="component" value="Unassembled WGS sequence"/>
</dbReference>
<reference evidence="1" key="1">
    <citation type="submission" date="2021-06" db="EMBL/GenBank/DDBJ databases">
        <authorList>
            <person name="Kallberg Y."/>
            <person name="Tangrot J."/>
            <person name="Rosling A."/>
        </authorList>
    </citation>
    <scope>NUCLEOTIDE SEQUENCE</scope>
    <source>
        <strain evidence="1">MA461A</strain>
    </source>
</reference>
<feature type="non-terminal residue" evidence="1">
    <location>
        <position position="45"/>
    </location>
</feature>
<name>A0ACA9RWV2_9GLOM</name>
<sequence length="45" mass="5414">HYKHNIKCQNSKQQLKESEIIIILENEEITKYSYEILSIGFTEEE</sequence>